<name>A0A5J4G135_9FLAO</name>
<dbReference type="EMBL" id="BKCF01000003">
    <property type="protein sequence ID" value="GEQ86299.1"/>
    <property type="molecule type" value="Genomic_DNA"/>
</dbReference>
<comment type="caution">
    <text evidence="1">The sequence shown here is derived from an EMBL/GenBank/DDBJ whole genome shotgun (WGS) entry which is preliminary data.</text>
</comment>
<dbReference type="RefSeq" id="WP_151894232.1">
    <property type="nucleotide sequence ID" value="NZ_BKCF01000003.1"/>
</dbReference>
<accession>A0A5J4G135</accession>
<proteinExistence type="predicted"/>
<dbReference type="AlphaFoldDB" id="A0A5J4G135"/>
<evidence type="ECO:0000313" key="1">
    <source>
        <dbReference type="EMBL" id="GEQ86299.1"/>
    </source>
</evidence>
<reference evidence="1 2" key="1">
    <citation type="submission" date="2019-08" db="EMBL/GenBank/DDBJ databases">
        <title>Ulvibacter marinistellae sp. nov., isolated from a starfish, Patiria pectinifera.</title>
        <authorList>
            <person name="Kawano K."/>
            <person name="Ushijima N."/>
            <person name="Kihara M."/>
            <person name="Itoh H."/>
        </authorList>
    </citation>
    <scope>NUCLEOTIDE SEQUENCE [LARGE SCALE GENOMIC DNA]</scope>
    <source>
        <strain evidence="1 2">KK4</strain>
    </source>
</reference>
<dbReference type="Proteomes" id="UP000326994">
    <property type="component" value="Unassembled WGS sequence"/>
</dbReference>
<keyword evidence="2" id="KW-1185">Reference proteome</keyword>
<gene>
    <name evidence="1" type="ORF">ULMS_18070</name>
</gene>
<organism evidence="1 2">
    <name type="scientific">Patiriisocius marinistellae</name>
    <dbReference type="NCBI Taxonomy" id="2494560"/>
    <lineage>
        <taxon>Bacteria</taxon>
        <taxon>Pseudomonadati</taxon>
        <taxon>Bacteroidota</taxon>
        <taxon>Flavobacteriia</taxon>
        <taxon>Flavobacteriales</taxon>
        <taxon>Flavobacteriaceae</taxon>
        <taxon>Patiriisocius</taxon>
    </lineage>
</organism>
<evidence type="ECO:0000313" key="2">
    <source>
        <dbReference type="Proteomes" id="UP000326994"/>
    </source>
</evidence>
<dbReference type="OrthoDB" id="1452581at2"/>
<protein>
    <submittedName>
        <fullName evidence="1">Uncharacterized protein</fullName>
    </submittedName>
</protein>
<sequence>MKLNQVNICPSCIYKDTCVLTMQKNKVWSCSEYEEGSEIFKTESTPVVKKQTEPEMAMA</sequence>